<dbReference type="SUPFAM" id="SSF88659">
    <property type="entry name" value="Sigma3 and sigma4 domains of RNA polymerase sigma factors"/>
    <property type="match status" value="1"/>
</dbReference>
<keyword evidence="4" id="KW-0238">DNA-binding</keyword>
<organism evidence="9">
    <name type="scientific">Schlesneria paludicola</name>
    <dbReference type="NCBI Taxonomy" id="360056"/>
    <lineage>
        <taxon>Bacteria</taxon>
        <taxon>Pseudomonadati</taxon>
        <taxon>Planctomycetota</taxon>
        <taxon>Planctomycetia</taxon>
        <taxon>Planctomycetales</taxon>
        <taxon>Planctomycetaceae</taxon>
        <taxon>Schlesneria</taxon>
    </lineage>
</organism>
<evidence type="ECO:0000256" key="1">
    <source>
        <dbReference type="ARBA" id="ARBA00010641"/>
    </source>
</evidence>
<evidence type="ECO:0000256" key="2">
    <source>
        <dbReference type="ARBA" id="ARBA00023015"/>
    </source>
</evidence>
<keyword evidence="3" id="KW-0731">Sigma factor</keyword>
<evidence type="ECO:0000256" key="6">
    <source>
        <dbReference type="SAM" id="MobiDB-lite"/>
    </source>
</evidence>
<protein>
    <submittedName>
        <fullName evidence="9">Sigma-70 family RNA polymerase sigma factor</fullName>
    </submittedName>
</protein>
<dbReference type="AlphaFoldDB" id="A0A7C2K0F6"/>
<evidence type="ECO:0000256" key="4">
    <source>
        <dbReference type="ARBA" id="ARBA00023125"/>
    </source>
</evidence>
<dbReference type="GO" id="GO:0016987">
    <property type="term" value="F:sigma factor activity"/>
    <property type="evidence" value="ECO:0007669"/>
    <property type="project" value="UniProtKB-KW"/>
</dbReference>
<dbReference type="InterPro" id="IPR013249">
    <property type="entry name" value="RNA_pol_sigma70_r4_t2"/>
</dbReference>
<comment type="caution">
    <text evidence="9">The sequence shown here is derived from an EMBL/GenBank/DDBJ whole genome shotgun (WGS) entry which is preliminary data.</text>
</comment>
<feature type="domain" description="RNA polymerase sigma factor 70 region 4 type 2" evidence="8">
    <location>
        <begin position="142"/>
        <end position="193"/>
    </location>
</feature>
<dbReference type="GO" id="GO:0003677">
    <property type="term" value="F:DNA binding"/>
    <property type="evidence" value="ECO:0007669"/>
    <property type="project" value="UniProtKB-KW"/>
</dbReference>
<dbReference type="EMBL" id="DSOK01000376">
    <property type="protein sequence ID" value="HEN16505.1"/>
    <property type="molecule type" value="Genomic_DNA"/>
</dbReference>
<dbReference type="InterPro" id="IPR013324">
    <property type="entry name" value="RNA_pol_sigma_r3/r4-like"/>
</dbReference>
<dbReference type="NCBIfam" id="TIGR02937">
    <property type="entry name" value="sigma70-ECF"/>
    <property type="match status" value="1"/>
</dbReference>
<comment type="similarity">
    <text evidence="1">Belongs to the sigma-70 factor family. ECF subfamily.</text>
</comment>
<dbReference type="InterPro" id="IPR013325">
    <property type="entry name" value="RNA_pol_sigma_r2"/>
</dbReference>
<gene>
    <name evidence="9" type="ORF">ENQ76_13675</name>
</gene>
<reference evidence="9" key="1">
    <citation type="journal article" date="2020" name="mSystems">
        <title>Genome- and Community-Level Interaction Insights into Carbon Utilization and Element Cycling Functions of Hydrothermarchaeota in Hydrothermal Sediment.</title>
        <authorList>
            <person name="Zhou Z."/>
            <person name="Liu Y."/>
            <person name="Xu W."/>
            <person name="Pan J."/>
            <person name="Luo Z.H."/>
            <person name="Li M."/>
        </authorList>
    </citation>
    <scope>NUCLEOTIDE SEQUENCE [LARGE SCALE GENOMIC DNA]</scope>
    <source>
        <strain evidence="9">SpSt-339</strain>
    </source>
</reference>
<dbReference type="Pfam" id="PF08281">
    <property type="entry name" value="Sigma70_r4_2"/>
    <property type="match status" value="1"/>
</dbReference>
<proteinExistence type="inferred from homology"/>
<sequence length="207" mass="23361">MTGTPASTLRAGNRNASLRESPRVNDTDLSLPLRLKHGDQAAFAAVVAEHQRAIYGYLRARVLQATDADDLTQEVFLRCYESRARFDTTALVRPWLLGIARNLLREWIRQQRRRKEVAWTELCLELEAAAGDDPATDVALAALPECLSQLGPSARDAIELHYRAERPLADIAAVQHRSPGAVKLLLHRARQALRECLNRKRQREERP</sequence>
<evidence type="ECO:0000256" key="5">
    <source>
        <dbReference type="ARBA" id="ARBA00023163"/>
    </source>
</evidence>
<feature type="domain" description="RNA polymerase sigma-70 region 2" evidence="7">
    <location>
        <begin position="47"/>
        <end position="114"/>
    </location>
</feature>
<dbReference type="InterPro" id="IPR036388">
    <property type="entry name" value="WH-like_DNA-bd_sf"/>
</dbReference>
<keyword evidence="5" id="KW-0804">Transcription</keyword>
<evidence type="ECO:0000259" key="7">
    <source>
        <dbReference type="Pfam" id="PF04542"/>
    </source>
</evidence>
<evidence type="ECO:0000256" key="3">
    <source>
        <dbReference type="ARBA" id="ARBA00023082"/>
    </source>
</evidence>
<dbReference type="PANTHER" id="PTHR43133:SF8">
    <property type="entry name" value="RNA POLYMERASE SIGMA FACTOR HI_1459-RELATED"/>
    <property type="match status" value="1"/>
</dbReference>
<dbReference type="SUPFAM" id="SSF88946">
    <property type="entry name" value="Sigma2 domain of RNA polymerase sigma factors"/>
    <property type="match status" value="1"/>
</dbReference>
<evidence type="ECO:0000259" key="8">
    <source>
        <dbReference type="Pfam" id="PF08281"/>
    </source>
</evidence>
<dbReference type="Pfam" id="PF04542">
    <property type="entry name" value="Sigma70_r2"/>
    <property type="match status" value="1"/>
</dbReference>
<accession>A0A7C2K0F6</accession>
<dbReference type="InterPro" id="IPR039425">
    <property type="entry name" value="RNA_pol_sigma-70-like"/>
</dbReference>
<dbReference type="PANTHER" id="PTHR43133">
    <property type="entry name" value="RNA POLYMERASE ECF-TYPE SIGMA FACTO"/>
    <property type="match status" value="1"/>
</dbReference>
<name>A0A7C2K0F6_9PLAN</name>
<dbReference type="InterPro" id="IPR007627">
    <property type="entry name" value="RNA_pol_sigma70_r2"/>
</dbReference>
<dbReference type="GO" id="GO:0006352">
    <property type="term" value="P:DNA-templated transcription initiation"/>
    <property type="evidence" value="ECO:0007669"/>
    <property type="project" value="InterPro"/>
</dbReference>
<dbReference type="InterPro" id="IPR014284">
    <property type="entry name" value="RNA_pol_sigma-70_dom"/>
</dbReference>
<dbReference type="Gene3D" id="1.10.10.10">
    <property type="entry name" value="Winged helix-like DNA-binding domain superfamily/Winged helix DNA-binding domain"/>
    <property type="match status" value="1"/>
</dbReference>
<dbReference type="Gene3D" id="1.10.1740.10">
    <property type="match status" value="1"/>
</dbReference>
<feature type="region of interest" description="Disordered" evidence="6">
    <location>
        <begin position="1"/>
        <end position="24"/>
    </location>
</feature>
<evidence type="ECO:0000313" key="9">
    <source>
        <dbReference type="EMBL" id="HEN16505.1"/>
    </source>
</evidence>
<keyword evidence="2" id="KW-0805">Transcription regulation</keyword>